<organism evidence="1 2">
    <name type="scientific">Callosobruchus maculatus</name>
    <name type="common">Southern cowpea weevil</name>
    <name type="synonym">Pulse bruchid</name>
    <dbReference type="NCBI Taxonomy" id="64391"/>
    <lineage>
        <taxon>Eukaryota</taxon>
        <taxon>Metazoa</taxon>
        <taxon>Ecdysozoa</taxon>
        <taxon>Arthropoda</taxon>
        <taxon>Hexapoda</taxon>
        <taxon>Insecta</taxon>
        <taxon>Pterygota</taxon>
        <taxon>Neoptera</taxon>
        <taxon>Endopterygota</taxon>
        <taxon>Coleoptera</taxon>
        <taxon>Polyphaga</taxon>
        <taxon>Cucujiformia</taxon>
        <taxon>Chrysomeloidea</taxon>
        <taxon>Chrysomelidae</taxon>
        <taxon>Bruchinae</taxon>
        <taxon>Bruchini</taxon>
        <taxon>Callosobruchus</taxon>
    </lineage>
</organism>
<accession>A0A653D9W2</accession>
<evidence type="ECO:0000313" key="2">
    <source>
        <dbReference type="Proteomes" id="UP000410492"/>
    </source>
</evidence>
<evidence type="ECO:0000313" key="1">
    <source>
        <dbReference type="EMBL" id="VEN56972.1"/>
    </source>
</evidence>
<dbReference type="OrthoDB" id="6792461at2759"/>
<keyword evidence="2" id="KW-1185">Reference proteome</keyword>
<dbReference type="EMBL" id="CAACVG010010920">
    <property type="protein sequence ID" value="VEN56972.1"/>
    <property type="molecule type" value="Genomic_DNA"/>
</dbReference>
<reference evidence="1 2" key="1">
    <citation type="submission" date="2019-01" db="EMBL/GenBank/DDBJ databases">
        <authorList>
            <person name="Sayadi A."/>
        </authorList>
    </citation>
    <scope>NUCLEOTIDE SEQUENCE [LARGE SCALE GENOMIC DNA]</scope>
</reference>
<gene>
    <name evidence="1" type="ORF">CALMAC_LOCUS15719</name>
</gene>
<sequence length="64" mass="7493">MTRALLLTSWRLKITILILRKILRRMFLMKVLKKITFTIESHILSEKTKPPGGINIALLEQQYA</sequence>
<protein>
    <submittedName>
        <fullName evidence="1">Uncharacterized protein</fullName>
    </submittedName>
</protein>
<name>A0A653D9W2_CALMS</name>
<dbReference type="AlphaFoldDB" id="A0A653D9W2"/>
<proteinExistence type="predicted"/>
<dbReference type="Proteomes" id="UP000410492">
    <property type="component" value="Unassembled WGS sequence"/>
</dbReference>